<protein>
    <submittedName>
        <fullName evidence="1">Uncharacterized protein</fullName>
    </submittedName>
</protein>
<dbReference type="EMBL" id="RDQH01000342">
    <property type="protein sequence ID" value="RXH71556.1"/>
    <property type="molecule type" value="Genomic_DNA"/>
</dbReference>
<keyword evidence="2" id="KW-1185">Reference proteome</keyword>
<evidence type="ECO:0000313" key="1">
    <source>
        <dbReference type="EMBL" id="RXH71556.1"/>
    </source>
</evidence>
<dbReference type="Proteomes" id="UP000290289">
    <property type="component" value="Chromosome 16"/>
</dbReference>
<dbReference type="AlphaFoldDB" id="A0A498HJC0"/>
<gene>
    <name evidence="1" type="ORF">DVH24_018911</name>
</gene>
<reference evidence="1 2" key="1">
    <citation type="submission" date="2018-10" db="EMBL/GenBank/DDBJ databases">
        <title>A high-quality apple genome assembly.</title>
        <authorList>
            <person name="Hu J."/>
        </authorList>
    </citation>
    <scope>NUCLEOTIDE SEQUENCE [LARGE SCALE GENOMIC DNA]</scope>
    <source>
        <strain evidence="2">cv. HFTH1</strain>
        <tissue evidence="1">Young leaf</tissue>
    </source>
</reference>
<comment type="caution">
    <text evidence="1">The sequence shown here is derived from an EMBL/GenBank/DDBJ whole genome shotgun (WGS) entry which is preliminary data.</text>
</comment>
<organism evidence="1 2">
    <name type="scientific">Malus domestica</name>
    <name type="common">Apple</name>
    <name type="synonym">Pyrus malus</name>
    <dbReference type="NCBI Taxonomy" id="3750"/>
    <lineage>
        <taxon>Eukaryota</taxon>
        <taxon>Viridiplantae</taxon>
        <taxon>Streptophyta</taxon>
        <taxon>Embryophyta</taxon>
        <taxon>Tracheophyta</taxon>
        <taxon>Spermatophyta</taxon>
        <taxon>Magnoliopsida</taxon>
        <taxon>eudicotyledons</taxon>
        <taxon>Gunneridae</taxon>
        <taxon>Pentapetalae</taxon>
        <taxon>rosids</taxon>
        <taxon>fabids</taxon>
        <taxon>Rosales</taxon>
        <taxon>Rosaceae</taxon>
        <taxon>Amygdaloideae</taxon>
        <taxon>Maleae</taxon>
        <taxon>Malus</taxon>
    </lineage>
</organism>
<proteinExistence type="predicted"/>
<evidence type="ECO:0000313" key="2">
    <source>
        <dbReference type="Proteomes" id="UP000290289"/>
    </source>
</evidence>
<name>A0A498HJC0_MALDO</name>
<accession>A0A498HJC0</accession>
<sequence length="128" mass="14890">MKDKINNLNLDEGMERQLYQLMLNSSDLEESDCEVASTTVLILIFVEEGLILNLIDKIEDPLEKRETLERYLTMAEESLKKAERKNFKNNHYKTIDDRIAESTNKKKPTLKNCSMKSILPGRVQRTKV</sequence>